<comment type="caution">
    <text evidence="5">The sequence shown here is derived from an EMBL/GenBank/DDBJ whole genome shotgun (WGS) entry which is preliminary data.</text>
</comment>
<dbReference type="STRING" id="2018661.A0A2A2LP85"/>
<dbReference type="GO" id="GO:0043539">
    <property type="term" value="F:protein serine/threonine kinase activator activity"/>
    <property type="evidence" value="ECO:0007669"/>
    <property type="project" value="InterPro"/>
</dbReference>
<dbReference type="GO" id="GO:1902554">
    <property type="term" value="C:serine/threonine protein kinase complex"/>
    <property type="evidence" value="ECO:0007669"/>
    <property type="project" value="TreeGrafter"/>
</dbReference>
<dbReference type="PROSITE" id="PS50011">
    <property type="entry name" value="PROTEIN_KINASE_DOM"/>
    <property type="match status" value="1"/>
</dbReference>
<organism evidence="5 6">
    <name type="scientific">Diploscapter pachys</name>
    <dbReference type="NCBI Taxonomy" id="2018661"/>
    <lineage>
        <taxon>Eukaryota</taxon>
        <taxon>Metazoa</taxon>
        <taxon>Ecdysozoa</taxon>
        <taxon>Nematoda</taxon>
        <taxon>Chromadorea</taxon>
        <taxon>Rhabditida</taxon>
        <taxon>Rhabditina</taxon>
        <taxon>Rhabditomorpha</taxon>
        <taxon>Rhabditoidea</taxon>
        <taxon>Rhabditidae</taxon>
        <taxon>Diploscapter</taxon>
    </lineage>
</organism>
<dbReference type="Gene3D" id="3.30.200.20">
    <property type="entry name" value="Phosphorylase Kinase, domain 1"/>
    <property type="match status" value="1"/>
</dbReference>
<feature type="chain" id="PRO_5012268527" description="Protein kinase domain-containing protein" evidence="3">
    <location>
        <begin position="25"/>
        <end position="530"/>
    </location>
</feature>
<evidence type="ECO:0000313" key="5">
    <source>
        <dbReference type="EMBL" id="PAV88044.1"/>
    </source>
</evidence>
<dbReference type="Gene3D" id="1.10.510.10">
    <property type="entry name" value="Transferase(Phosphotransferase) domain 1"/>
    <property type="match status" value="1"/>
</dbReference>
<dbReference type="GO" id="GO:0004672">
    <property type="term" value="F:protein kinase activity"/>
    <property type="evidence" value="ECO:0007669"/>
    <property type="project" value="InterPro"/>
</dbReference>
<dbReference type="PANTHER" id="PTHR48014:SF21">
    <property type="entry name" value="SERINE_THREONINE-PROTEIN KINASE FRAY2"/>
    <property type="match status" value="1"/>
</dbReference>
<keyword evidence="3" id="KW-0732">Signal</keyword>
<feature type="region of interest" description="Disordered" evidence="2">
    <location>
        <begin position="168"/>
        <end position="202"/>
    </location>
</feature>
<dbReference type="SUPFAM" id="SSF56112">
    <property type="entry name" value="Protein kinase-like (PK-like)"/>
    <property type="match status" value="1"/>
</dbReference>
<feature type="signal peptide" evidence="3">
    <location>
        <begin position="1"/>
        <end position="24"/>
    </location>
</feature>
<dbReference type="OrthoDB" id="840771at2759"/>
<evidence type="ECO:0000313" key="6">
    <source>
        <dbReference type="Proteomes" id="UP000218231"/>
    </source>
</evidence>
<protein>
    <recommendedName>
        <fullName evidence="4">Protein kinase domain-containing protein</fullName>
    </recommendedName>
</protein>
<dbReference type="InterPro" id="IPR047173">
    <property type="entry name" value="STRAD_A/B-like"/>
</dbReference>
<sequence length="530" mass="59366">MKFLGFKGFFKLFYLLEGTEMASTSDDPGPSTSNQSKSWTDQTPSHQTLLDELQSSTSCFDEESTSSSQPSPVKKPEQPQRIDPDEWDSDENFVDTPPLSPSSECYRQKLVHLKEKFSLVQENTNRLRGRLYNIKKEISNMKRLKRVLINKLVGHGDEFYNLPLEIPDDRIESNDSNPSVGPPTKKRKTMPKKELGQSGQIATNAKRKSIVEETIAEMKAQSCGPMSDQGGLQLLNVLNPSFGGRGEAYGAREANRNEEKAKLVVKTIRLDAVEKIDEIAAEAHYLRRLTHPNIVSLHSTLVMDSQIYIVLHFSSYGGDILSSSYQNGIPEKAISLICKQLFTAIQYIHKQSILHRSIRASHILLDDSGTVKLSGFRYARCLQDNPMNAITDFDAHLESSLLWLAPEVLAQDLHGYGLPSDIYSLGITMCEIANGYPPFSDMQLLEMMLAKSRGTIPRLLDSTTCPAKLSKEQNARTFSPDFHALVMCCLSLKPSLRLTIGQCLETPFIAKRRKKPLPSYIPQAVPIDKK</sequence>
<dbReference type="InterPro" id="IPR000719">
    <property type="entry name" value="Prot_kinase_dom"/>
</dbReference>
<dbReference type="Proteomes" id="UP000218231">
    <property type="component" value="Unassembled WGS sequence"/>
</dbReference>
<dbReference type="AlphaFoldDB" id="A0A2A2LP85"/>
<dbReference type="GO" id="GO:0005524">
    <property type="term" value="F:ATP binding"/>
    <property type="evidence" value="ECO:0007669"/>
    <property type="project" value="InterPro"/>
</dbReference>
<evidence type="ECO:0000256" key="1">
    <source>
        <dbReference type="ARBA" id="ARBA00008874"/>
    </source>
</evidence>
<feature type="compositionally biased region" description="Basic and acidic residues" evidence="2">
    <location>
        <begin position="74"/>
        <end position="84"/>
    </location>
</feature>
<dbReference type="Pfam" id="PF00069">
    <property type="entry name" value="Pkinase"/>
    <property type="match status" value="1"/>
</dbReference>
<feature type="compositionally biased region" description="Polar residues" evidence="2">
    <location>
        <begin position="21"/>
        <end position="71"/>
    </location>
</feature>
<accession>A0A2A2LP85</accession>
<dbReference type="GO" id="GO:0006611">
    <property type="term" value="P:protein export from nucleus"/>
    <property type="evidence" value="ECO:0007669"/>
    <property type="project" value="TreeGrafter"/>
</dbReference>
<feature type="domain" description="Protein kinase" evidence="4">
    <location>
        <begin position="234"/>
        <end position="509"/>
    </location>
</feature>
<feature type="region of interest" description="Disordered" evidence="2">
    <location>
        <begin position="21"/>
        <end position="101"/>
    </location>
</feature>
<dbReference type="InterPro" id="IPR011009">
    <property type="entry name" value="Kinase-like_dom_sf"/>
</dbReference>
<gene>
    <name evidence="5" type="ORF">WR25_20296</name>
</gene>
<evidence type="ECO:0000256" key="2">
    <source>
        <dbReference type="SAM" id="MobiDB-lite"/>
    </source>
</evidence>
<reference evidence="5 6" key="1">
    <citation type="journal article" date="2017" name="Curr. Biol.">
        <title>Genome architecture and evolution of a unichromosomal asexual nematode.</title>
        <authorList>
            <person name="Fradin H."/>
            <person name="Zegar C."/>
            <person name="Gutwein M."/>
            <person name="Lucas J."/>
            <person name="Kovtun M."/>
            <person name="Corcoran D."/>
            <person name="Baugh L.R."/>
            <person name="Kiontke K."/>
            <person name="Gunsalus K."/>
            <person name="Fitch D.H."/>
            <person name="Piano F."/>
        </authorList>
    </citation>
    <scope>NUCLEOTIDE SEQUENCE [LARGE SCALE GENOMIC DNA]</scope>
    <source>
        <strain evidence="5">PF1309</strain>
    </source>
</reference>
<dbReference type="EMBL" id="LIAE01006535">
    <property type="protein sequence ID" value="PAV88044.1"/>
    <property type="molecule type" value="Genomic_DNA"/>
</dbReference>
<evidence type="ECO:0000256" key="3">
    <source>
        <dbReference type="SAM" id="SignalP"/>
    </source>
</evidence>
<dbReference type="PANTHER" id="PTHR48014">
    <property type="entry name" value="SERINE/THREONINE-PROTEIN KINASE FRAY2"/>
    <property type="match status" value="1"/>
</dbReference>
<evidence type="ECO:0000259" key="4">
    <source>
        <dbReference type="PROSITE" id="PS50011"/>
    </source>
</evidence>
<name>A0A2A2LP85_9BILA</name>
<comment type="similarity">
    <text evidence="1">Belongs to the protein kinase superfamily. STE Ser/Thr protein kinase family. STE20 subfamily.</text>
</comment>
<keyword evidence="6" id="KW-1185">Reference proteome</keyword>
<proteinExistence type="inferred from homology"/>